<evidence type="ECO:0000256" key="8">
    <source>
        <dbReference type="ARBA" id="ARBA00022692"/>
    </source>
</evidence>
<evidence type="ECO:0000256" key="15">
    <source>
        <dbReference type="ARBA" id="ARBA00033137"/>
    </source>
</evidence>
<evidence type="ECO:0000256" key="17">
    <source>
        <dbReference type="HAMAP-Rule" id="MF_02241"/>
    </source>
</evidence>
<dbReference type="InterPro" id="IPR048254">
    <property type="entry name" value="CDP_ALCOHOL_P_TRANSF_CS"/>
</dbReference>
<comment type="similarity">
    <text evidence="4 17 18">Belongs to the CDP-alcohol phosphatidyltransferase class-I family.</text>
</comment>
<dbReference type="UniPathway" id="UPA00220"/>
<keyword evidence="6 17" id="KW-1003">Cell membrane</keyword>
<keyword evidence="9 17" id="KW-0479">Metal-binding</keyword>
<comment type="catalytic activity">
    <reaction evidence="13 17">
        <text>1,2-di-(9Z-octadecenoyl)-sn-glycero-3-cytidine-5'-diphosphate + 1D-myo-inositol 3-phosphate = 1,2-di-(9Z-octadecenoyl)-sn-glycero-3-phospho-(1D-myo-inositol-3-phosphate) + CMP + H(+)</text>
        <dbReference type="Rhea" id="RHEA:61216"/>
        <dbReference type="ChEBI" id="CHEBI:15378"/>
        <dbReference type="ChEBI" id="CHEBI:58401"/>
        <dbReference type="ChEBI" id="CHEBI:60377"/>
        <dbReference type="ChEBI" id="CHEBI:85356"/>
        <dbReference type="ChEBI" id="CHEBI:144472"/>
    </reaction>
</comment>
<dbReference type="GO" id="GO:0008654">
    <property type="term" value="P:phospholipid biosynthetic process"/>
    <property type="evidence" value="ECO:0007669"/>
    <property type="project" value="UniProtKB-UniRule"/>
</dbReference>
<keyword evidence="12 17" id="KW-0472">Membrane</keyword>
<keyword evidence="10 17" id="KW-0460">Magnesium</keyword>
<keyword evidence="17" id="KW-0443">Lipid metabolism</keyword>
<name>F6FVI8_ISOV2</name>
<feature type="binding site" evidence="17">
    <location>
        <position position="69"/>
    </location>
    <ligand>
        <name>a CDP-1,2-diacyl-sn-glycerol</name>
        <dbReference type="ChEBI" id="CHEBI:58332"/>
    </ligand>
</feature>
<evidence type="ECO:0000256" key="16">
    <source>
        <dbReference type="ARBA" id="ARBA00048865"/>
    </source>
</evidence>
<dbReference type="HAMAP" id="MF_02241">
    <property type="entry name" value="PIP_synthase"/>
    <property type="match status" value="1"/>
</dbReference>
<dbReference type="PROSITE" id="PS00379">
    <property type="entry name" value="CDP_ALCOHOL_P_TRANSF"/>
    <property type="match status" value="1"/>
</dbReference>
<evidence type="ECO:0000256" key="3">
    <source>
        <dbReference type="ARBA" id="ARBA00005189"/>
    </source>
</evidence>
<dbReference type="InterPro" id="IPR043130">
    <property type="entry name" value="CDP-OH_PTrfase_TM_dom"/>
</dbReference>
<feature type="binding site" evidence="17">
    <location>
        <position position="73"/>
    </location>
    <ligand>
        <name>a CDP-1,2-diacyl-sn-glycerol</name>
        <dbReference type="ChEBI" id="CHEBI:58332"/>
    </ligand>
</feature>
<keyword evidence="20" id="KW-1185">Reference proteome</keyword>
<evidence type="ECO:0000256" key="14">
    <source>
        <dbReference type="ARBA" id="ARBA00024082"/>
    </source>
</evidence>
<keyword evidence="17" id="KW-1208">Phospholipid metabolism</keyword>
<evidence type="ECO:0000256" key="9">
    <source>
        <dbReference type="ARBA" id="ARBA00022723"/>
    </source>
</evidence>
<comment type="pathway">
    <text evidence="3">Lipid metabolism.</text>
</comment>
<organism evidence="20">
    <name type="scientific">Isoptericola variabilis (strain 225)</name>
    <dbReference type="NCBI Taxonomy" id="743718"/>
    <lineage>
        <taxon>Bacteria</taxon>
        <taxon>Bacillati</taxon>
        <taxon>Actinomycetota</taxon>
        <taxon>Actinomycetes</taxon>
        <taxon>Micrococcales</taxon>
        <taxon>Promicromonosporaceae</taxon>
        <taxon>Isoptericola</taxon>
    </lineage>
</organism>
<dbReference type="GO" id="GO:0000287">
    <property type="term" value="F:magnesium ion binding"/>
    <property type="evidence" value="ECO:0007669"/>
    <property type="project" value="UniProtKB-UniRule"/>
</dbReference>
<dbReference type="HOGENOM" id="CLU_080384_0_1_11"/>
<dbReference type="Gene3D" id="1.20.120.1760">
    <property type="match status" value="1"/>
</dbReference>
<comment type="caution">
    <text evidence="17">Lacks conserved residue(s) required for the propagation of feature annotation.</text>
</comment>
<evidence type="ECO:0000256" key="18">
    <source>
        <dbReference type="RuleBase" id="RU003750"/>
    </source>
</evidence>
<evidence type="ECO:0000256" key="7">
    <source>
        <dbReference type="ARBA" id="ARBA00022679"/>
    </source>
</evidence>
<protein>
    <recommendedName>
        <fullName evidence="14 17">Phosphatidylinositol phosphate synthase</fullName>
        <shortName evidence="17">PIP synthase</shortName>
        <ecNumber evidence="17">2.7.8.-</ecNumber>
    </recommendedName>
    <alternativeName>
        <fullName evidence="15 17">CDP-diacylglycerol--D-myo-inositol-3-phosphate 3-phosphatidyltransferase</fullName>
    </alternativeName>
</protein>
<evidence type="ECO:0000256" key="10">
    <source>
        <dbReference type="ARBA" id="ARBA00022842"/>
    </source>
</evidence>
<comment type="catalytic activity">
    <reaction evidence="16 17">
        <text>a CDP-1,2-diacyl-sn-glycerol + 1D-myo-inositol 3-phosphate = a 1,2-diacyl-sn-glycero-3-phospho-(1D-myo-inositol-3-phosphate) + CMP + H(+)</text>
        <dbReference type="Rhea" id="RHEA:60504"/>
        <dbReference type="ChEBI" id="CHEBI:15378"/>
        <dbReference type="ChEBI" id="CHEBI:58088"/>
        <dbReference type="ChEBI" id="CHEBI:58332"/>
        <dbReference type="ChEBI" id="CHEBI:58401"/>
        <dbReference type="ChEBI" id="CHEBI:60377"/>
    </reaction>
</comment>
<comment type="subcellular location">
    <subcellularLocation>
        <location evidence="1 17">Cell membrane</location>
        <topology evidence="1 17">Multi-pass membrane protein</topology>
    </subcellularLocation>
</comment>
<evidence type="ECO:0000256" key="12">
    <source>
        <dbReference type="ARBA" id="ARBA00023136"/>
    </source>
</evidence>
<dbReference type="Proteomes" id="UP000009236">
    <property type="component" value="Chromosome"/>
</dbReference>
<dbReference type="InterPro" id="IPR000462">
    <property type="entry name" value="CDP-OH_P_trans"/>
</dbReference>
<proteinExistence type="inferred from homology"/>
<feature type="binding site" evidence="17">
    <location>
        <position position="86"/>
    </location>
    <ligand>
        <name>Mg(2+)</name>
        <dbReference type="ChEBI" id="CHEBI:18420"/>
        <label>1</label>
    </ligand>
</feature>
<gene>
    <name evidence="19" type="ordered locus">Isova_1663</name>
</gene>
<evidence type="ECO:0000256" key="4">
    <source>
        <dbReference type="ARBA" id="ARBA00010441"/>
    </source>
</evidence>
<dbReference type="EC" id="2.7.8.-" evidence="17"/>
<evidence type="ECO:0000256" key="13">
    <source>
        <dbReference type="ARBA" id="ARBA00023935"/>
    </source>
</evidence>
<keyword evidence="8 17" id="KW-0812">Transmembrane</keyword>
<feature type="transmembrane region" description="Helical" evidence="17">
    <location>
        <begin position="37"/>
        <end position="64"/>
    </location>
</feature>
<reference evidence="19 20" key="1">
    <citation type="submission" date="2011-05" db="EMBL/GenBank/DDBJ databases">
        <title>Complete sequence of Isoptericola variabilis 225.</title>
        <authorList>
            <consortium name="US DOE Joint Genome Institute"/>
            <person name="Lucas S."/>
            <person name="Han J."/>
            <person name="Lapidus A."/>
            <person name="Cheng J.-F."/>
            <person name="Goodwin L."/>
            <person name="Pitluck S."/>
            <person name="Peters L."/>
            <person name="Mikhailova N."/>
            <person name="Zeytun A."/>
            <person name="Han C."/>
            <person name="Tapia R."/>
            <person name="Land M."/>
            <person name="Hauser L."/>
            <person name="Kyrpides N."/>
            <person name="Ivanova N."/>
            <person name="Pagani I."/>
            <person name="Siebers A."/>
            <person name="Allgaier M."/>
            <person name="Thelen M."/>
            <person name="Hugenholtz P."/>
            <person name="Gladden J."/>
            <person name="Woyke T."/>
        </authorList>
    </citation>
    <scope>NUCLEOTIDE SEQUENCE [LARGE SCALE GENOMIC DNA]</scope>
    <source>
        <strain evidence="20">225</strain>
    </source>
</reference>
<dbReference type="KEGG" id="iva:Isova_1663"/>
<comment type="pathway">
    <text evidence="2 17">Phospholipid metabolism; phosphatidylinositol phosphate biosynthesis.</text>
</comment>
<keyword evidence="11 17" id="KW-1133">Transmembrane helix</keyword>
<evidence type="ECO:0000256" key="5">
    <source>
        <dbReference type="ARBA" id="ARBA00011738"/>
    </source>
</evidence>
<comment type="function">
    <text evidence="17">Catalyzes the conjugation of the 1'-hydroxyl group of D-myo-inositol-3-phosphate (also named L-myo-inositol-1-phosphate) with a lipid tail of cytidine diphosphate diacylglycerol (CDP-DAG), forming phosphatidylinositol phosphate (PIP) and CMP. PIP is a precursor of phosphatidylinositol (PI) which is an essential lipid required for cell wall formation.</text>
</comment>
<feature type="binding site" evidence="17">
    <location>
        <position position="90"/>
    </location>
    <ligand>
        <name>Mg(2+)</name>
        <dbReference type="ChEBI" id="CHEBI:18420"/>
        <label>2</label>
    </ligand>
</feature>
<evidence type="ECO:0000313" key="20">
    <source>
        <dbReference type="Proteomes" id="UP000009236"/>
    </source>
</evidence>
<dbReference type="RefSeq" id="WP_013838807.1">
    <property type="nucleotide sequence ID" value="NC_015588.1"/>
</dbReference>
<keyword evidence="17" id="KW-0594">Phospholipid biosynthesis</keyword>
<keyword evidence="7 17" id="KW-0808">Transferase</keyword>
<dbReference type="GO" id="GO:0005886">
    <property type="term" value="C:plasma membrane"/>
    <property type="evidence" value="ECO:0007669"/>
    <property type="project" value="UniProtKB-SubCell"/>
</dbReference>
<dbReference type="STRING" id="743718.Isova_1663"/>
<feature type="binding site" evidence="17">
    <location>
        <position position="68"/>
    </location>
    <ligand>
        <name>Mg(2+)</name>
        <dbReference type="ChEBI" id="CHEBI:18420"/>
        <label>1</label>
    </ligand>
</feature>
<dbReference type="eggNOG" id="COG0558">
    <property type="taxonomic scope" value="Bacteria"/>
</dbReference>
<dbReference type="AlphaFoldDB" id="F6FVI8"/>
<feature type="transmembrane region" description="Helical" evidence="17">
    <location>
        <begin position="168"/>
        <end position="191"/>
    </location>
</feature>
<dbReference type="GO" id="GO:0016780">
    <property type="term" value="F:phosphotransferase activity, for other substituted phosphate groups"/>
    <property type="evidence" value="ECO:0007669"/>
    <property type="project" value="UniProtKB-UniRule"/>
</dbReference>
<dbReference type="InterPro" id="IPR044268">
    <property type="entry name" value="PIP_synthase_PgsA1"/>
</dbReference>
<sequence>MFGRLRGAMQRFWTPVATFLLARGVSPDAVTITGTVVVTALALGLLPTGHLFLGALLIGVFALADSLDGVMARRSGRTGPWGAFLDSTLDRVSDGAVFAGITLWFVLHHEEPYAAWGTGAALACLVLGSVVPYARARAEAVGASASVGIAERTDRLVLALVPTGFVQLGLPVAVLVVVLGLLAVASLVTVVQRVATVRRQLTTAADGAEA</sequence>
<feature type="binding site" evidence="17">
    <location>
        <begin position="28"/>
        <end position="31"/>
    </location>
    <ligand>
        <name>a CDP-1,2-diacyl-sn-glycerol</name>
        <dbReference type="ChEBI" id="CHEBI:58332"/>
    </ligand>
</feature>
<feature type="binding site" evidence="17">
    <location>
        <position position="86"/>
    </location>
    <ligand>
        <name>Mg(2+)</name>
        <dbReference type="ChEBI" id="CHEBI:18420"/>
        <label>2</label>
    </ligand>
</feature>
<evidence type="ECO:0000256" key="6">
    <source>
        <dbReference type="ARBA" id="ARBA00022475"/>
    </source>
</evidence>
<evidence type="ECO:0000256" key="1">
    <source>
        <dbReference type="ARBA" id="ARBA00004651"/>
    </source>
</evidence>
<evidence type="ECO:0000313" key="19">
    <source>
        <dbReference type="EMBL" id="AEG44415.1"/>
    </source>
</evidence>
<comment type="subunit">
    <text evidence="5 17">Homodimer.</text>
</comment>
<keyword evidence="17" id="KW-0444">Lipid biosynthesis</keyword>
<evidence type="ECO:0000256" key="11">
    <source>
        <dbReference type="ARBA" id="ARBA00022989"/>
    </source>
</evidence>
<dbReference type="NCBIfam" id="NF045883">
    <property type="entry name" value="PIPSynth"/>
    <property type="match status" value="1"/>
</dbReference>
<evidence type="ECO:0000256" key="2">
    <source>
        <dbReference type="ARBA" id="ARBA00004805"/>
    </source>
</evidence>
<dbReference type="EMBL" id="CP002810">
    <property type="protein sequence ID" value="AEG44415.1"/>
    <property type="molecule type" value="Genomic_DNA"/>
</dbReference>
<feature type="binding site" evidence="17">
    <location>
        <position position="65"/>
    </location>
    <ligand>
        <name>Mg(2+)</name>
        <dbReference type="ChEBI" id="CHEBI:18420"/>
        <label>2</label>
    </ligand>
</feature>
<dbReference type="Pfam" id="PF01066">
    <property type="entry name" value="CDP-OH_P_transf"/>
    <property type="match status" value="1"/>
</dbReference>
<comment type="cofactor">
    <cofactor evidence="17">
        <name>Mg(2+)</name>
        <dbReference type="ChEBI" id="CHEBI:18420"/>
    </cofactor>
    <text evidence="17">Contains a di-nuclear catalytic Mg(2+) center.</text>
</comment>
<feature type="active site" description="Proton acceptor" evidence="17">
    <location>
        <position position="90"/>
    </location>
</feature>
<accession>F6FVI8</accession>
<feature type="binding site" evidence="17">
    <location>
        <position position="65"/>
    </location>
    <ligand>
        <name>Mg(2+)</name>
        <dbReference type="ChEBI" id="CHEBI:18420"/>
        <label>1</label>
    </ligand>
</feature>